<evidence type="ECO:0000313" key="2">
    <source>
        <dbReference type="EMBL" id="SFP93319.1"/>
    </source>
</evidence>
<dbReference type="AlphaFoldDB" id="A0A1I5UDK9"/>
<accession>A0A1I5UDK9</accession>
<evidence type="ECO:0000313" key="3">
    <source>
        <dbReference type="Proteomes" id="UP000199031"/>
    </source>
</evidence>
<dbReference type="Proteomes" id="UP000199031">
    <property type="component" value="Unassembled WGS sequence"/>
</dbReference>
<sequence>MKHITVLLILCMLSCFTHAQKIIEKSLAFAPGKFIKLNIQIADSIRIVTWNKSEVSVKASVDINDNKNNDIYLTDFNDAGNTITVDAKFEDNKKRKDTCNCCNYRSKIYWDIYIPEQSSFAVETINGDIIIEGNTKDVKAHTISGFIDMGLAASRKTDLKMSTISGTIYTDVAINGNGKSRGGNSVTAVFNGGGEAVNLETISGNIYLRKE</sequence>
<dbReference type="EMBL" id="FOXQ01000003">
    <property type="protein sequence ID" value="SFP93319.1"/>
    <property type="molecule type" value="Genomic_DNA"/>
</dbReference>
<reference evidence="2 3" key="1">
    <citation type="submission" date="2016-10" db="EMBL/GenBank/DDBJ databases">
        <authorList>
            <person name="de Groot N.N."/>
        </authorList>
    </citation>
    <scope>NUCLEOTIDE SEQUENCE [LARGE SCALE GENOMIC DNA]</scope>
    <source>
        <strain evidence="2 3">DSM 28286</strain>
    </source>
</reference>
<evidence type="ECO:0008006" key="4">
    <source>
        <dbReference type="Google" id="ProtNLM"/>
    </source>
</evidence>
<keyword evidence="1" id="KW-0732">Signal</keyword>
<proteinExistence type="predicted"/>
<dbReference type="RefSeq" id="WP_143075781.1">
    <property type="nucleotide sequence ID" value="NZ_FOXQ01000003.1"/>
</dbReference>
<feature type="signal peptide" evidence="1">
    <location>
        <begin position="1"/>
        <end position="19"/>
    </location>
</feature>
<organism evidence="2 3">
    <name type="scientific">Parafilimonas terrae</name>
    <dbReference type="NCBI Taxonomy" id="1465490"/>
    <lineage>
        <taxon>Bacteria</taxon>
        <taxon>Pseudomonadati</taxon>
        <taxon>Bacteroidota</taxon>
        <taxon>Chitinophagia</taxon>
        <taxon>Chitinophagales</taxon>
        <taxon>Chitinophagaceae</taxon>
        <taxon>Parafilimonas</taxon>
    </lineage>
</organism>
<name>A0A1I5UDK9_9BACT</name>
<gene>
    <name evidence="2" type="ORF">SAMN05444277_103222</name>
</gene>
<dbReference type="OrthoDB" id="1115882at2"/>
<keyword evidence="3" id="KW-1185">Reference proteome</keyword>
<dbReference type="STRING" id="1465490.SAMN05444277_103222"/>
<feature type="chain" id="PRO_5011716846" description="Adhesin" evidence="1">
    <location>
        <begin position="20"/>
        <end position="211"/>
    </location>
</feature>
<protein>
    <recommendedName>
        <fullName evidence="4">Adhesin</fullName>
    </recommendedName>
</protein>
<evidence type="ECO:0000256" key="1">
    <source>
        <dbReference type="SAM" id="SignalP"/>
    </source>
</evidence>